<evidence type="ECO:0000313" key="10">
    <source>
        <dbReference type="EMBL" id="GBE83634.1"/>
    </source>
</evidence>
<feature type="region of interest" description="Disordered" evidence="8">
    <location>
        <begin position="1076"/>
        <end position="1099"/>
    </location>
</feature>
<proteinExistence type="predicted"/>
<dbReference type="Pfam" id="PF00172">
    <property type="entry name" value="Zn_clus"/>
    <property type="match status" value="1"/>
</dbReference>
<dbReference type="AlphaFoldDB" id="A0A401GPE8"/>
<dbReference type="CDD" id="cd00067">
    <property type="entry name" value="GAL4"/>
    <property type="match status" value="1"/>
</dbReference>
<organism evidence="10 11">
    <name type="scientific">Sparassis crispa</name>
    <dbReference type="NCBI Taxonomy" id="139825"/>
    <lineage>
        <taxon>Eukaryota</taxon>
        <taxon>Fungi</taxon>
        <taxon>Dikarya</taxon>
        <taxon>Basidiomycota</taxon>
        <taxon>Agaricomycotina</taxon>
        <taxon>Agaricomycetes</taxon>
        <taxon>Polyporales</taxon>
        <taxon>Sparassidaceae</taxon>
        <taxon>Sparassis</taxon>
    </lineage>
</organism>
<dbReference type="Pfam" id="PF04082">
    <property type="entry name" value="Fungal_trans"/>
    <property type="match status" value="1"/>
</dbReference>
<dbReference type="RefSeq" id="XP_027614547.1">
    <property type="nucleotide sequence ID" value="XM_027758746.1"/>
</dbReference>
<feature type="compositionally biased region" description="Polar residues" evidence="8">
    <location>
        <begin position="456"/>
        <end position="466"/>
    </location>
</feature>
<dbReference type="GO" id="GO:0003677">
    <property type="term" value="F:DNA binding"/>
    <property type="evidence" value="ECO:0007669"/>
    <property type="project" value="UniProtKB-KW"/>
</dbReference>
<comment type="subcellular location">
    <subcellularLocation>
        <location evidence="1">Nucleus</location>
    </subcellularLocation>
</comment>
<comment type="caution">
    <text evidence="10">The sequence shown here is derived from an EMBL/GenBank/DDBJ whole genome shotgun (WGS) entry which is preliminary data.</text>
</comment>
<dbReference type="PROSITE" id="PS50048">
    <property type="entry name" value="ZN2_CY6_FUNGAL_2"/>
    <property type="match status" value="1"/>
</dbReference>
<feature type="region of interest" description="Disordered" evidence="8">
    <location>
        <begin position="287"/>
        <end position="339"/>
    </location>
</feature>
<keyword evidence="6" id="KW-0804">Transcription</keyword>
<feature type="compositionally biased region" description="Low complexity" evidence="8">
    <location>
        <begin position="105"/>
        <end position="118"/>
    </location>
</feature>
<dbReference type="SMART" id="SM00066">
    <property type="entry name" value="GAL4"/>
    <property type="match status" value="1"/>
</dbReference>
<dbReference type="GO" id="GO:0006351">
    <property type="term" value="P:DNA-templated transcription"/>
    <property type="evidence" value="ECO:0007669"/>
    <property type="project" value="InterPro"/>
</dbReference>
<name>A0A401GPE8_9APHY</name>
<feature type="region of interest" description="Disordered" evidence="8">
    <location>
        <begin position="102"/>
        <end position="197"/>
    </location>
</feature>
<feature type="compositionally biased region" description="Polar residues" evidence="8">
    <location>
        <begin position="326"/>
        <end position="336"/>
    </location>
</feature>
<evidence type="ECO:0000256" key="2">
    <source>
        <dbReference type="ARBA" id="ARBA00022723"/>
    </source>
</evidence>
<dbReference type="InterPro" id="IPR051615">
    <property type="entry name" value="Transcr_Regulatory_Elem"/>
</dbReference>
<keyword evidence="2" id="KW-0479">Metal-binding</keyword>
<protein>
    <recommendedName>
        <fullName evidence="9">Zn(2)-C6 fungal-type domain-containing protein</fullName>
    </recommendedName>
</protein>
<feature type="region of interest" description="Disordered" evidence="8">
    <location>
        <begin position="1186"/>
        <end position="1216"/>
    </location>
</feature>
<feature type="compositionally biased region" description="Polar residues" evidence="8">
    <location>
        <begin position="429"/>
        <end position="439"/>
    </location>
</feature>
<feature type="compositionally biased region" description="Polar residues" evidence="8">
    <location>
        <begin position="399"/>
        <end position="408"/>
    </location>
</feature>
<dbReference type="OrthoDB" id="2123952at2759"/>
<keyword evidence="7" id="KW-0539">Nucleus</keyword>
<feature type="compositionally biased region" description="Basic and acidic residues" evidence="8">
    <location>
        <begin position="1035"/>
        <end position="1060"/>
    </location>
</feature>
<dbReference type="InterPro" id="IPR036864">
    <property type="entry name" value="Zn2-C6_fun-type_DNA-bd_sf"/>
</dbReference>
<feature type="domain" description="Zn(2)-C6 fungal-type" evidence="9">
    <location>
        <begin position="200"/>
        <end position="232"/>
    </location>
</feature>
<dbReference type="SUPFAM" id="SSF57701">
    <property type="entry name" value="Zn2/Cys6 DNA-binding domain"/>
    <property type="match status" value="1"/>
</dbReference>
<dbReference type="CDD" id="cd12148">
    <property type="entry name" value="fungal_TF_MHR"/>
    <property type="match status" value="1"/>
</dbReference>
<evidence type="ECO:0000256" key="3">
    <source>
        <dbReference type="ARBA" id="ARBA00022833"/>
    </source>
</evidence>
<feature type="compositionally biased region" description="Polar residues" evidence="8">
    <location>
        <begin position="1206"/>
        <end position="1216"/>
    </location>
</feature>
<feature type="region of interest" description="Disordered" evidence="8">
    <location>
        <begin position="1028"/>
        <end position="1061"/>
    </location>
</feature>
<dbReference type="STRING" id="139825.A0A401GPE8"/>
<feature type="compositionally biased region" description="Polar residues" evidence="8">
    <location>
        <begin position="1076"/>
        <end position="1091"/>
    </location>
</feature>
<feature type="compositionally biased region" description="Acidic residues" evidence="8">
    <location>
        <begin position="479"/>
        <end position="496"/>
    </location>
</feature>
<feature type="region of interest" description="Disordered" evidence="8">
    <location>
        <begin position="797"/>
        <end position="817"/>
    </location>
</feature>
<dbReference type="PANTHER" id="PTHR31313">
    <property type="entry name" value="TY1 ENHANCER ACTIVATOR"/>
    <property type="match status" value="1"/>
</dbReference>
<dbReference type="SMART" id="SM00906">
    <property type="entry name" value="Fungal_trans"/>
    <property type="match status" value="1"/>
</dbReference>
<dbReference type="Proteomes" id="UP000287166">
    <property type="component" value="Unassembled WGS sequence"/>
</dbReference>
<keyword evidence="5" id="KW-0238">DNA-binding</keyword>
<evidence type="ECO:0000256" key="5">
    <source>
        <dbReference type="ARBA" id="ARBA00023125"/>
    </source>
</evidence>
<keyword evidence="4" id="KW-0805">Transcription regulation</keyword>
<dbReference type="PROSITE" id="PS00463">
    <property type="entry name" value="ZN2_CY6_FUNGAL_1"/>
    <property type="match status" value="1"/>
</dbReference>
<sequence>MTYSANAGSYSMRHGFSNDSYQKQQQQHYAAAAHYLPSHPPIKLEDSPELPPLHASRQHTFSQYDDRHHHKPAPLPVFRFGSDFASNVSSPNPASTFSFMSQPWSGSPNSPVSASASSYGHQQQQYSMDRSHGYGLPPLNGHGHASTMALNDDYDDAEGDDLGDLPGSSLGLGVSSYSPGSGPASSAKNEKAIRRRSSKACDQCRKSKCKCERSGPHEPCRNCVMLGTACTFLGPSRKRGPPKGYIDAIEARLHQTEALIGILLGSKDSRARTVLEDLSTEDPLAKEIIDRVDNSPYGHKGRSRGAEATGSSRSRPAPSEGRDGDSTVQSTHPSNEWQDKVIARLNTVASTRNTLLAAEDAAELASSGDLRYPEDDTVADARARPLLALSQPGSGGNTAGPSTATSDQSSAEQAVRRQRRRVGDEPARSPSTASLSGRSRSPGGVASRPYGVRSASALQTRESISSLVEAAQGRSPEARDDEDYEEAVDGEEASGEDELAIEIGQLSLNEDEQVRFHGKASGLHLLGMGMKEGLDGRNEGGIWRFPKARVWPPLPPNTRTRSKVLEDFSPRLPDAATQELLLELYFTYVHPALPIVHKRAFMEDFRNGNTMSADSPYSDQASDAASPISASSLCIPRRRRTPTLLLLAMFSIAARYSARTGAEVPPPQEGSMWTAGDSYLEDAKVILDASYAASRPSTCQALLLMGYREIAIGAMAQAWLYVGMAVRMAQDLGLHKSADRWTSTGRNLFTTTQLQERRRIWYGCVIMDKYVSAYIGRPVAICERDFDTELPSTAETDELELWSPHPSPPLDDGADDPAVADFAPSPGHIISCFTESAKLSVILSVIMQEIYAIRPRCDRQTEFSKYEKLLTKWYLELPEPLRFEPASAKPSTPPPHILTLHMQYWCTVLLLRRPFIRHLSDSRSTSTSSKDCEIRASSRKNYDLCVQAANHITSIVSVYAERFNPKRASAFMCYYVFTAAIMHVAALTTYPSDPQARVGLDKCMDVLKRMQILWPSAFRALELLHGAKPSSPEPEISRSRLSDRPKRAAEQSLDHEDTNDGARLLTSDQLYRQQQSYHNVAPSSPPASQQGFIGLNLPPGDSSAYMPQYDRWAGETTLPSFAGSLTTSVLPQQYSTGLVGERLPPSITRSTERQGQRYPQYWSDYSALGQMDTTYGVPVIGEMVPQHANAPQPDQPSMYVPDPQYMFSNIPPNSRQ</sequence>
<feature type="compositionally biased region" description="Polar residues" evidence="8">
    <location>
        <begin position="119"/>
        <end position="128"/>
    </location>
</feature>
<feature type="region of interest" description="Disordered" evidence="8">
    <location>
        <begin position="387"/>
        <end position="496"/>
    </location>
</feature>
<evidence type="ECO:0000256" key="6">
    <source>
        <dbReference type="ARBA" id="ARBA00023163"/>
    </source>
</evidence>
<evidence type="ECO:0000256" key="4">
    <source>
        <dbReference type="ARBA" id="ARBA00023015"/>
    </source>
</evidence>
<feature type="compositionally biased region" description="Low complexity" evidence="8">
    <location>
        <begin position="164"/>
        <end position="186"/>
    </location>
</feature>
<dbReference type="PANTHER" id="PTHR31313:SF78">
    <property type="entry name" value="TRANSCRIPTION FACTOR DOMAIN-CONTAINING PROTEIN"/>
    <property type="match status" value="1"/>
</dbReference>
<evidence type="ECO:0000313" key="11">
    <source>
        <dbReference type="Proteomes" id="UP000287166"/>
    </source>
</evidence>
<gene>
    <name evidence="10" type="ORF">SCP_0506890</name>
</gene>
<feature type="compositionally biased region" description="Acidic residues" evidence="8">
    <location>
        <begin position="152"/>
        <end position="163"/>
    </location>
</feature>
<dbReference type="Gene3D" id="4.10.240.10">
    <property type="entry name" value="Zn(2)-C6 fungal-type DNA-binding domain"/>
    <property type="match status" value="1"/>
</dbReference>
<reference evidence="10 11" key="1">
    <citation type="journal article" date="2018" name="Sci. Rep.">
        <title>Genome sequence of the cauliflower mushroom Sparassis crispa (Hanabiratake) and its association with beneficial usage.</title>
        <authorList>
            <person name="Kiyama R."/>
            <person name="Furutani Y."/>
            <person name="Kawaguchi K."/>
            <person name="Nakanishi T."/>
        </authorList>
    </citation>
    <scope>NUCLEOTIDE SEQUENCE [LARGE SCALE GENOMIC DNA]</scope>
</reference>
<evidence type="ECO:0000256" key="8">
    <source>
        <dbReference type="SAM" id="MobiDB-lite"/>
    </source>
</evidence>
<accession>A0A401GPE8</accession>
<dbReference type="GO" id="GO:0000981">
    <property type="term" value="F:DNA-binding transcription factor activity, RNA polymerase II-specific"/>
    <property type="evidence" value="ECO:0007669"/>
    <property type="project" value="InterPro"/>
</dbReference>
<dbReference type="InterPro" id="IPR007219">
    <property type="entry name" value="XnlR_reg_dom"/>
</dbReference>
<dbReference type="InterPro" id="IPR001138">
    <property type="entry name" value="Zn2Cys6_DnaBD"/>
</dbReference>
<dbReference type="EMBL" id="BFAD01000005">
    <property type="protein sequence ID" value="GBE83634.1"/>
    <property type="molecule type" value="Genomic_DNA"/>
</dbReference>
<dbReference type="GO" id="GO:0005634">
    <property type="term" value="C:nucleus"/>
    <property type="evidence" value="ECO:0007669"/>
    <property type="project" value="UniProtKB-SubCell"/>
</dbReference>
<evidence type="ECO:0000256" key="1">
    <source>
        <dbReference type="ARBA" id="ARBA00004123"/>
    </source>
</evidence>
<evidence type="ECO:0000256" key="7">
    <source>
        <dbReference type="ARBA" id="ARBA00023242"/>
    </source>
</evidence>
<dbReference type="GO" id="GO:0008270">
    <property type="term" value="F:zinc ion binding"/>
    <property type="evidence" value="ECO:0007669"/>
    <property type="project" value="InterPro"/>
</dbReference>
<keyword evidence="3" id="KW-0862">Zinc</keyword>
<dbReference type="InParanoid" id="A0A401GPE8"/>
<keyword evidence="11" id="KW-1185">Reference proteome</keyword>
<dbReference type="GeneID" id="38780551"/>
<evidence type="ECO:0000259" key="9">
    <source>
        <dbReference type="PROSITE" id="PS50048"/>
    </source>
</evidence>